<protein>
    <submittedName>
        <fullName evidence="2">PRONE domain-containing protein</fullName>
    </submittedName>
</protein>
<reference evidence="2" key="1">
    <citation type="submission" date="2019-09" db="UniProtKB">
        <authorList>
            <consortium name="WormBaseParasite"/>
        </authorList>
    </citation>
    <scope>IDENTIFICATION</scope>
</reference>
<sequence>LAKATARTTAALGVVSHILPLVSSVEALMGGSRSNLAEKLRVVAMELKICREKFIRDILADIPPNYEP</sequence>
<name>A0A183G556_HELPZ</name>
<dbReference type="AlphaFoldDB" id="A0A183G556"/>
<accession>A0A183G556</accession>
<organism evidence="1 2">
    <name type="scientific">Heligmosomoides polygyrus</name>
    <name type="common">Parasitic roundworm</name>
    <dbReference type="NCBI Taxonomy" id="6339"/>
    <lineage>
        <taxon>Eukaryota</taxon>
        <taxon>Metazoa</taxon>
        <taxon>Ecdysozoa</taxon>
        <taxon>Nematoda</taxon>
        <taxon>Chromadorea</taxon>
        <taxon>Rhabditida</taxon>
        <taxon>Rhabditina</taxon>
        <taxon>Rhabditomorpha</taxon>
        <taxon>Strongyloidea</taxon>
        <taxon>Heligmosomidae</taxon>
        <taxon>Heligmosomoides</taxon>
    </lineage>
</organism>
<keyword evidence="1" id="KW-1185">Reference proteome</keyword>
<proteinExistence type="predicted"/>
<evidence type="ECO:0000313" key="2">
    <source>
        <dbReference type="WBParaSite" id="HPBE_0001671301-mRNA-1"/>
    </source>
</evidence>
<evidence type="ECO:0000313" key="1">
    <source>
        <dbReference type="Proteomes" id="UP000050761"/>
    </source>
</evidence>
<dbReference type="Proteomes" id="UP000050761">
    <property type="component" value="Unassembled WGS sequence"/>
</dbReference>
<dbReference type="WBParaSite" id="HPBE_0001671301-mRNA-1">
    <property type="protein sequence ID" value="HPBE_0001671301-mRNA-1"/>
    <property type="gene ID" value="HPBE_0001671301"/>
</dbReference>